<reference evidence="3 4" key="1">
    <citation type="journal article" date="2016" name="Genome Biol. Evol.">
        <title>Divergent and convergent evolution of fungal pathogenicity.</title>
        <authorList>
            <person name="Shang Y."/>
            <person name="Xiao G."/>
            <person name="Zheng P."/>
            <person name="Cen K."/>
            <person name="Zhan S."/>
            <person name="Wang C."/>
        </authorList>
    </citation>
    <scope>NUCLEOTIDE SEQUENCE [LARGE SCALE GENOMIC DNA]</scope>
    <source>
        <strain evidence="3 4">RCEF 1005</strain>
    </source>
</reference>
<dbReference type="InterPro" id="IPR055560">
    <property type="entry name" value="DUF7136"/>
</dbReference>
<dbReference type="Proteomes" id="UP000076881">
    <property type="component" value="Unassembled WGS sequence"/>
</dbReference>
<keyword evidence="1" id="KW-0732">Signal</keyword>
<feature type="signal peptide" evidence="1">
    <location>
        <begin position="1"/>
        <end position="22"/>
    </location>
</feature>
<sequence>MRFFPALLLACTSAIWPAAVLGERNLPATVLVDLRFPRNEMYKPAPWFPPVLAVKGLEDVWPFPRALDMSIISASSTLGVDAPSYRNFDMSFSSLDFRNSPDGEVPDIEESIRACPKPKPESSVALRISGIFTMPIYAPEVEHQDQCSVFEVTKSAVCPYKDVAALVAKNVSDTVLNVRHCSQCAWQDPTEDCEEKQNTASLLGAKADIPVFWSSCLILATVVVNGYIYAKCRGIGERALLALPADGSISARGTLQKPAPAAWGSTFSVFKNVP</sequence>
<dbReference type="OrthoDB" id="4490227at2759"/>
<feature type="domain" description="DUF7136" evidence="2">
    <location>
        <begin position="26"/>
        <end position="77"/>
    </location>
</feature>
<comment type="caution">
    <text evidence="3">The sequence shown here is derived from an EMBL/GenBank/DDBJ whole genome shotgun (WGS) entry which is preliminary data.</text>
</comment>
<proteinExistence type="predicted"/>
<dbReference type="AlphaFoldDB" id="A0A168JMK1"/>
<gene>
    <name evidence="3" type="ORF">LEL_00180</name>
</gene>
<feature type="chain" id="PRO_5007898203" description="DUF7136 domain-containing protein" evidence="1">
    <location>
        <begin position="23"/>
        <end position="274"/>
    </location>
</feature>
<keyword evidence="4" id="KW-1185">Reference proteome</keyword>
<dbReference type="EMBL" id="AZHF01000001">
    <property type="protein sequence ID" value="OAA80635.1"/>
    <property type="molecule type" value="Genomic_DNA"/>
</dbReference>
<evidence type="ECO:0000256" key="1">
    <source>
        <dbReference type="SAM" id="SignalP"/>
    </source>
</evidence>
<protein>
    <recommendedName>
        <fullName evidence="2">DUF7136 domain-containing protein</fullName>
    </recommendedName>
</protein>
<dbReference type="Pfam" id="PF23584">
    <property type="entry name" value="DUF7136"/>
    <property type="match status" value="1"/>
</dbReference>
<name>A0A168JMK1_CORDF</name>
<evidence type="ECO:0000259" key="2">
    <source>
        <dbReference type="Pfam" id="PF23584"/>
    </source>
</evidence>
<accession>A0A168JMK1</accession>
<evidence type="ECO:0000313" key="3">
    <source>
        <dbReference type="EMBL" id="OAA80635.1"/>
    </source>
</evidence>
<organism evidence="3 4">
    <name type="scientific">Akanthomyces lecanii RCEF 1005</name>
    <dbReference type="NCBI Taxonomy" id="1081108"/>
    <lineage>
        <taxon>Eukaryota</taxon>
        <taxon>Fungi</taxon>
        <taxon>Dikarya</taxon>
        <taxon>Ascomycota</taxon>
        <taxon>Pezizomycotina</taxon>
        <taxon>Sordariomycetes</taxon>
        <taxon>Hypocreomycetidae</taxon>
        <taxon>Hypocreales</taxon>
        <taxon>Cordycipitaceae</taxon>
        <taxon>Akanthomyces</taxon>
        <taxon>Cordyceps confragosa</taxon>
    </lineage>
</organism>
<evidence type="ECO:0000313" key="4">
    <source>
        <dbReference type="Proteomes" id="UP000076881"/>
    </source>
</evidence>